<evidence type="ECO:0000313" key="2">
    <source>
        <dbReference type="Proteomes" id="UP000821865"/>
    </source>
</evidence>
<proteinExistence type="predicted"/>
<reference evidence="1" key="1">
    <citation type="submission" date="2020-05" db="EMBL/GenBank/DDBJ databases">
        <title>Large-scale comparative analyses of tick genomes elucidate their genetic diversity and vector capacities.</title>
        <authorList>
            <person name="Jia N."/>
            <person name="Wang J."/>
            <person name="Shi W."/>
            <person name="Du L."/>
            <person name="Sun Y."/>
            <person name="Zhan W."/>
            <person name="Jiang J."/>
            <person name="Wang Q."/>
            <person name="Zhang B."/>
            <person name="Ji P."/>
            <person name="Sakyi L.B."/>
            <person name="Cui X."/>
            <person name="Yuan T."/>
            <person name="Jiang B."/>
            <person name="Yang W."/>
            <person name="Lam T.T.-Y."/>
            <person name="Chang Q."/>
            <person name="Ding S."/>
            <person name="Wang X."/>
            <person name="Zhu J."/>
            <person name="Ruan X."/>
            <person name="Zhao L."/>
            <person name="Wei J."/>
            <person name="Que T."/>
            <person name="Du C."/>
            <person name="Cheng J."/>
            <person name="Dai P."/>
            <person name="Han X."/>
            <person name="Huang E."/>
            <person name="Gao Y."/>
            <person name="Liu J."/>
            <person name="Shao H."/>
            <person name="Ye R."/>
            <person name="Li L."/>
            <person name="Wei W."/>
            <person name="Wang X."/>
            <person name="Wang C."/>
            <person name="Yang T."/>
            <person name="Huo Q."/>
            <person name="Li W."/>
            <person name="Guo W."/>
            <person name="Chen H."/>
            <person name="Zhou L."/>
            <person name="Ni X."/>
            <person name="Tian J."/>
            <person name="Zhou Y."/>
            <person name="Sheng Y."/>
            <person name="Liu T."/>
            <person name="Pan Y."/>
            <person name="Xia L."/>
            <person name="Li J."/>
            <person name="Zhao F."/>
            <person name="Cao W."/>
        </authorList>
    </citation>
    <scope>NUCLEOTIDE SEQUENCE</scope>
    <source>
        <strain evidence="1">Dsil-2018</strain>
    </source>
</reference>
<organism evidence="1 2">
    <name type="scientific">Dermacentor silvarum</name>
    <name type="common">Tick</name>
    <dbReference type="NCBI Taxonomy" id="543639"/>
    <lineage>
        <taxon>Eukaryota</taxon>
        <taxon>Metazoa</taxon>
        <taxon>Ecdysozoa</taxon>
        <taxon>Arthropoda</taxon>
        <taxon>Chelicerata</taxon>
        <taxon>Arachnida</taxon>
        <taxon>Acari</taxon>
        <taxon>Parasitiformes</taxon>
        <taxon>Ixodida</taxon>
        <taxon>Ixodoidea</taxon>
        <taxon>Ixodidae</taxon>
        <taxon>Rhipicephalinae</taxon>
        <taxon>Dermacentor</taxon>
    </lineage>
</organism>
<name>A0ACB8C1F1_DERSI</name>
<gene>
    <name evidence="1" type="ORF">HPB49_003334</name>
</gene>
<dbReference type="Proteomes" id="UP000821865">
    <property type="component" value="Chromosome 9"/>
</dbReference>
<comment type="caution">
    <text evidence="1">The sequence shown here is derived from an EMBL/GenBank/DDBJ whole genome shotgun (WGS) entry which is preliminary data.</text>
</comment>
<sequence length="201" mass="22912">MTRELFAEWPVEFDQDMMKQNRKVLLTLNNCLEHDEHLLLTVATILFLPSNATSKIQPLDMGIIPPKVSYRQHVIQRMPIALDQAGADAPLRISLFVAVEMLKAVWIEPSAEGIVNCFHQAYGPRTNVVELPCNPTQVELWQRVVDVQLARHDIAWNYFTSADDNAETAEPCTDEVITREGEHCPKVKTLKKMLRTCHQLP</sequence>
<dbReference type="EMBL" id="CM023478">
    <property type="protein sequence ID" value="KAH7932827.1"/>
    <property type="molecule type" value="Genomic_DNA"/>
</dbReference>
<keyword evidence="2" id="KW-1185">Reference proteome</keyword>
<accession>A0ACB8C1F1</accession>
<protein>
    <submittedName>
        <fullName evidence="1">Uncharacterized protein</fullName>
    </submittedName>
</protein>
<evidence type="ECO:0000313" key="1">
    <source>
        <dbReference type="EMBL" id="KAH7932827.1"/>
    </source>
</evidence>